<dbReference type="InterPro" id="IPR036322">
    <property type="entry name" value="WD40_repeat_dom_sf"/>
</dbReference>
<evidence type="ECO:0000259" key="11">
    <source>
        <dbReference type="Pfam" id="PF12931"/>
    </source>
</evidence>
<comment type="similarity">
    <text evidence="2">Belongs to the WD repeat SEC31 family.</text>
</comment>
<gene>
    <name evidence="12" type="ORF">M8C21_026040</name>
</gene>
<dbReference type="PANTHER" id="PTHR13923">
    <property type="entry name" value="SEC31-RELATED PROTEIN"/>
    <property type="match status" value="1"/>
</dbReference>
<evidence type="ECO:0000256" key="3">
    <source>
        <dbReference type="ARBA" id="ARBA00022448"/>
    </source>
</evidence>
<evidence type="ECO:0000256" key="9">
    <source>
        <dbReference type="PROSITE-ProRule" id="PRU00221"/>
    </source>
</evidence>
<comment type="subcellular location">
    <subcellularLocation>
        <location evidence="1">Endoplasmic reticulum</location>
    </subcellularLocation>
</comment>
<keyword evidence="3" id="KW-0813">Transport</keyword>
<proteinExistence type="inferred from homology"/>
<dbReference type="EMBL" id="JAMZMK010001697">
    <property type="protein sequence ID" value="KAI7755170.1"/>
    <property type="molecule type" value="Genomic_DNA"/>
</dbReference>
<evidence type="ECO:0000256" key="2">
    <source>
        <dbReference type="ARBA" id="ARBA00009358"/>
    </source>
</evidence>
<protein>
    <recommendedName>
        <fullName evidence="11">Sec16 Sec23-binding domain-containing protein</fullName>
    </recommendedName>
</protein>
<comment type="caution">
    <text evidence="12">The sequence shown here is derived from an EMBL/GenBank/DDBJ whole genome shotgun (WGS) entry which is preliminary data.</text>
</comment>
<dbReference type="InterPro" id="IPR024298">
    <property type="entry name" value="Sec16_Sec23-bd"/>
</dbReference>
<dbReference type="InterPro" id="IPR015943">
    <property type="entry name" value="WD40/YVTN_repeat-like_dom_sf"/>
</dbReference>
<dbReference type="GO" id="GO:0007029">
    <property type="term" value="P:endoplasmic reticulum organization"/>
    <property type="evidence" value="ECO:0007669"/>
    <property type="project" value="TreeGrafter"/>
</dbReference>
<dbReference type="Gene3D" id="1.20.940.10">
    <property type="entry name" value="Functional domain of the splicing factor Prp18"/>
    <property type="match status" value="1"/>
</dbReference>
<evidence type="ECO:0000313" key="13">
    <source>
        <dbReference type="Proteomes" id="UP001206925"/>
    </source>
</evidence>
<feature type="compositionally biased region" description="Pro residues" evidence="10">
    <location>
        <begin position="809"/>
        <end position="819"/>
    </location>
</feature>
<feature type="non-terminal residue" evidence="12">
    <location>
        <position position="911"/>
    </location>
</feature>
<dbReference type="SMART" id="SM00320">
    <property type="entry name" value="WD40"/>
    <property type="match status" value="3"/>
</dbReference>
<keyword evidence="5" id="KW-0677">Repeat</keyword>
<sequence>EAIRSASVAFAPDAPLLAAGTMAGAVDMSFSSSANLEIFQLDFQSDDRQLPLLGSVSSPEPFNRLSWGRSPSSGSEEFSLGVIAGGLVDGSIGIWNPALLIRKVPDVYLYAPFIILDSDRRRCSVLQWHPDFATQLIVASDDDSSPSLRIWDMRNTMSPLRELIGHTKGVVAMSWCPNDSTYLLTCAKDNRTICWDTNSAEIVSELPAGTNWNFDVHWYPKIPGVISASSFDGKIGIYNIEACARYGVGESYLVSAPLKAPKWYQRKAGVAFGFGGKLVSFHSTGSPTGRSESGDRSSLRLLCEQKYQESESEDERETWGFLKVMFEDDETARTKLLNHLGFTLPPEVNETTEDDLPHDLSSLNLKENVVKEGFLGDNGEDFFNNLPSPKPETPLSTSRALVVGDYKGAVAQCLAANKMADALVIAQVGGASLWETTRDQYLRKSSSPYLKVVAAMVNNDLVSLVNTRPLKSWKETLALLCTFAQREDWTLLCDTLASRLLAVGNTLAATLCYICAGNIDKTVEIWSKSVTSDHEGRSYVDLLQDLMEKTVVLALATGQKRFSVSVCKLVEKYTEILASQGLLTTAMEYLKLMGTEDISPELMILRDRIALLSEPEEKVNGSMDSCSSQLPMTSSYGFNQQNSVVEPSRNYYQDDVAYNSQNYQQPTAPAYTTQYQQQQPTTQYQQQQPTTFVPATAPNIPPVGFTPQPPVQSAPKVFVPSNLPVMKNADQYQQAPSLGSQLYAVNANPNYQVRPPMAGSLGPVPSPLVPSSVQDMGPTPQVRGFMPMPMNNTGVLQRTSPGQMQSSSPTPPPAPPAAPPTIHTADVSNVPAHQRSVITTLTRLFTETSEIMGGSHAVPAKKREIDDNSKKLGALFVKLNSGDISKNASEKLVQLCQALDRGDFPTALKIQ</sequence>
<keyword evidence="6" id="KW-0256">Endoplasmic reticulum</keyword>
<keyword evidence="4 9" id="KW-0853">WD repeat</keyword>
<dbReference type="Pfam" id="PF12931">
    <property type="entry name" value="TPR_Sec16"/>
    <property type="match status" value="1"/>
</dbReference>
<name>A0AAD5GTY8_AMBAR</name>
<evidence type="ECO:0000256" key="5">
    <source>
        <dbReference type="ARBA" id="ARBA00022737"/>
    </source>
</evidence>
<feature type="non-terminal residue" evidence="12">
    <location>
        <position position="1"/>
    </location>
</feature>
<evidence type="ECO:0000256" key="4">
    <source>
        <dbReference type="ARBA" id="ARBA00022574"/>
    </source>
</evidence>
<dbReference type="PROSITE" id="PS50082">
    <property type="entry name" value="WD_REPEATS_2"/>
    <property type="match status" value="1"/>
</dbReference>
<keyword evidence="7" id="KW-0931">ER-Golgi transport</keyword>
<reference evidence="12" key="1">
    <citation type="submission" date="2022-06" db="EMBL/GenBank/DDBJ databases">
        <title>Uncovering the hologenomic basis of an extraordinary plant invasion.</title>
        <authorList>
            <person name="Bieker V.C."/>
            <person name="Martin M.D."/>
            <person name="Gilbert T."/>
            <person name="Hodgins K."/>
            <person name="Battlay P."/>
            <person name="Petersen B."/>
            <person name="Wilson J."/>
        </authorList>
    </citation>
    <scope>NUCLEOTIDE SEQUENCE</scope>
    <source>
        <strain evidence="12">AA19_3_7</strain>
        <tissue evidence="12">Leaf</tissue>
    </source>
</reference>
<evidence type="ECO:0000256" key="10">
    <source>
        <dbReference type="SAM" id="MobiDB-lite"/>
    </source>
</evidence>
<organism evidence="12 13">
    <name type="scientific">Ambrosia artemisiifolia</name>
    <name type="common">Common ragweed</name>
    <dbReference type="NCBI Taxonomy" id="4212"/>
    <lineage>
        <taxon>Eukaryota</taxon>
        <taxon>Viridiplantae</taxon>
        <taxon>Streptophyta</taxon>
        <taxon>Embryophyta</taxon>
        <taxon>Tracheophyta</taxon>
        <taxon>Spermatophyta</taxon>
        <taxon>Magnoliopsida</taxon>
        <taxon>eudicotyledons</taxon>
        <taxon>Gunneridae</taxon>
        <taxon>Pentapetalae</taxon>
        <taxon>asterids</taxon>
        <taxon>campanulids</taxon>
        <taxon>Asterales</taxon>
        <taxon>Asteraceae</taxon>
        <taxon>Asteroideae</taxon>
        <taxon>Heliantheae alliance</taxon>
        <taxon>Heliantheae</taxon>
        <taxon>Ambrosia</taxon>
    </lineage>
</organism>
<evidence type="ECO:0000256" key="8">
    <source>
        <dbReference type="ARBA" id="ARBA00022927"/>
    </source>
</evidence>
<dbReference type="Pfam" id="PF00400">
    <property type="entry name" value="WD40"/>
    <property type="match status" value="1"/>
</dbReference>
<dbReference type="PANTHER" id="PTHR13923:SF34">
    <property type="entry name" value="TRANSCRIPTION FACTOR WD40-LIKE FAMILY"/>
    <property type="match status" value="1"/>
</dbReference>
<dbReference type="Proteomes" id="UP001206925">
    <property type="component" value="Unassembled WGS sequence"/>
</dbReference>
<dbReference type="InterPro" id="IPR001680">
    <property type="entry name" value="WD40_rpt"/>
</dbReference>
<dbReference type="GO" id="GO:0005198">
    <property type="term" value="F:structural molecule activity"/>
    <property type="evidence" value="ECO:0007669"/>
    <property type="project" value="TreeGrafter"/>
</dbReference>
<keyword evidence="8" id="KW-0653">Protein transport</keyword>
<dbReference type="AlphaFoldDB" id="A0AAD5GTY8"/>
<evidence type="ECO:0000256" key="7">
    <source>
        <dbReference type="ARBA" id="ARBA00022892"/>
    </source>
</evidence>
<evidence type="ECO:0000256" key="6">
    <source>
        <dbReference type="ARBA" id="ARBA00022824"/>
    </source>
</evidence>
<feature type="repeat" description="WD" evidence="9">
    <location>
        <begin position="163"/>
        <end position="205"/>
    </location>
</feature>
<evidence type="ECO:0000313" key="12">
    <source>
        <dbReference type="EMBL" id="KAI7755170.1"/>
    </source>
</evidence>
<keyword evidence="13" id="KW-1185">Reference proteome</keyword>
<feature type="compositionally biased region" description="Polar residues" evidence="10">
    <location>
        <begin position="791"/>
        <end position="805"/>
    </location>
</feature>
<feature type="domain" description="Sec16 Sec23-binding" evidence="11">
    <location>
        <begin position="399"/>
        <end position="519"/>
    </location>
</feature>
<feature type="region of interest" description="Disordered" evidence="10">
    <location>
        <begin position="791"/>
        <end position="827"/>
    </location>
</feature>
<dbReference type="GO" id="GO:0070971">
    <property type="term" value="C:endoplasmic reticulum exit site"/>
    <property type="evidence" value="ECO:0007669"/>
    <property type="project" value="TreeGrafter"/>
</dbReference>
<accession>A0AAD5GTY8</accession>
<dbReference type="Gene3D" id="2.130.10.10">
    <property type="entry name" value="YVTN repeat-like/Quinoprotein amine dehydrogenase"/>
    <property type="match status" value="2"/>
</dbReference>
<dbReference type="InterPro" id="IPR040251">
    <property type="entry name" value="SEC31-like"/>
</dbReference>
<evidence type="ECO:0000256" key="1">
    <source>
        <dbReference type="ARBA" id="ARBA00004240"/>
    </source>
</evidence>
<dbReference type="SUPFAM" id="SSF50978">
    <property type="entry name" value="WD40 repeat-like"/>
    <property type="match status" value="1"/>
</dbReference>
<dbReference type="Gene3D" id="1.25.40.1030">
    <property type="match status" value="1"/>
</dbReference>
<dbReference type="GO" id="GO:0015031">
    <property type="term" value="P:protein transport"/>
    <property type="evidence" value="ECO:0007669"/>
    <property type="project" value="UniProtKB-KW"/>
</dbReference>
<dbReference type="GO" id="GO:0030127">
    <property type="term" value="C:COPII vesicle coat"/>
    <property type="evidence" value="ECO:0007669"/>
    <property type="project" value="TreeGrafter"/>
</dbReference>
<dbReference type="GO" id="GO:0090110">
    <property type="term" value="P:COPII-coated vesicle cargo loading"/>
    <property type="evidence" value="ECO:0007669"/>
    <property type="project" value="TreeGrafter"/>
</dbReference>